<feature type="domain" description="Knottins-like" evidence="5">
    <location>
        <begin position="211"/>
        <end position="248"/>
    </location>
</feature>
<dbReference type="GO" id="GO:0005576">
    <property type="term" value="C:extracellular region"/>
    <property type="evidence" value="ECO:0007669"/>
    <property type="project" value="UniProtKB-SubCell"/>
</dbReference>
<comment type="subcellular location">
    <subcellularLocation>
        <location evidence="1">Secreted</location>
    </subcellularLocation>
</comment>
<name>A0A2A4JS53_HELVI</name>
<feature type="domain" description="Knottins-like" evidence="5">
    <location>
        <begin position="251"/>
        <end position="295"/>
    </location>
</feature>
<gene>
    <name evidence="6" type="ORF">B5V51_12641</name>
</gene>
<dbReference type="GO" id="GO:0051707">
    <property type="term" value="P:response to other organism"/>
    <property type="evidence" value="ECO:0007669"/>
    <property type="project" value="UniProtKB-ARBA"/>
</dbReference>
<evidence type="ECO:0000256" key="2">
    <source>
        <dbReference type="ARBA" id="ARBA00022525"/>
    </source>
</evidence>
<protein>
    <recommendedName>
        <fullName evidence="5">Knottins-like domain-containing protein</fullName>
    </recommendedName>
</protein>
<dbReference type="STRING" id="7102.A0A2A4JS53"/>
<feature type="domain" description="Knottins-like" evidence="5">
    <location>
        <begin position="90"/>
        <end position="134"/>
    </location>
</feature>
<dbReference type="GO" id="GO:0006952">
    <property type="term" value="P:defense response"/>
    <property type="evidence" value="ECO:0007669"/>
    <property type="project" value="InterPro"/>
</dbReference>
<evidence type="ECO:0000259" key="5">
    <source>
        <dbReference type="SMART" id="SM00505"/>
    </source>
</evidence>
<feature type="signal peptide" evidence="4">
    <location>
        <begin position="1"/>
        <end position="18"/>
    </location>
</feature>
<evidence type="ECO:0000256" key="4">
    <source>
        <dbReference type="SAM" id="SignalP"/>
    </source>
</evidence>
<comment type="caution">
    <text evidence="6">The sequence shown here is derived from an EMBL/GenBank/DDBJ whole genome shotgun (WGS) entry which is preliminary data.</text>
</comment>
<evidence type="ECO:0000256" key="1">
    <source>
        <dbReference type="ARBA" id="ARBA00004613"/>
    </source>
</evidence>
<keyword evidence="2" id="KW-0964">Secreted</keyword>
<reference evidence="6" key="1">
    <citation type="submission" date="2017-09" db="EMBL/GenBank/DDBJ databases">
        <title>Contemporary evolution of a Lepidopteran species, Heliothis virescens, in response to modern agricultural practices.</title>
        <authorList>
            <person name="Fritz M.L."/>
            <person name="Deyonke A.M."/>
            <person name="Papanicolaou A."/>
            <person name="Micinski S."/>
            <person name="Westbrook J."/>
            <person name="Gould F."/>
        </authorList>
    </citation>
    <scope>NUCLEOTIDE SEQUENCE [LARGE SCALE GENOMIC DNA]</scope>
    <source>
        <strain evidence="6">HvINT-</strain>
        <tissue evidence="6">Whole body</tissue>
    </source>
</reference>
<keyword evidence="3" id="KW-1015">Disulfide bond</keyword>
<evidence type="ECO:0000313" key="6">
    <source>
        <dbReference type="EMBL" id="PCG74865.1"/>
    </source>
</evidence>
<evidence type="ECO:0000256" key="3">
    <source>
        <dbReference type="ARBA" id="ARBA00023157"/>
    </source>
</evidence>
<feature type="domain" description="Knottins-like" evidence="5">
    <location>
        <begin position="26"/>
        <end position="70"/>
    </location>
</feature>
<dbReference type="Gene3D" id="3.30.30.10">
    <property type="entry name" value="Knottin, scorpion toxin-like"/>
    <property type="match status" value="6"/>
</dbReference>
<feature type="domain" description="Knottins-like" evidence="5">
    <location>
        <begin position="297"/>
        <end position="342"/>
    </location>
</feature>
<dbReference type="EMBL" id="NWSH01000677">
    <property type="protein sequence ID" value="PCG74865.1"/>
    <property type="molecule type" value="Genomic_DNA"/>
</dbReference>
<dbReference type="InterPro" id="IPR003614">
    <property type="entry name" value="Knottins"/>
</dbReference>
<sequence length="394" mass="43473">MLPKILIFVLATVTVINATVIVNVLDDDPEIGLLSAKSDCNPTECDQRCRRLKFPGGACVNGRCKCDNFRYIEELSDNSIPTAEDFSPLQDDLASELVSKKSDCNPTECDQRCRRLKFPGGACVNGRCKCDNFRYIEEFSDNSIPTAEDFSPLQDDLASELAGKKSDCNPSECDQRCRRLKFPGGACVNGRCKCDNFRNAGEELSDNSIPTAEDVSDCSPLGCDQQCRRIGFPGGVCVNGRCKCDILRNTQDNYELNLASDYSDCSPLGCEQQCRRIGFPGGVCVNGRCKCDILRNVQDHYEVDPAIKYNDCSPLGCDQQCRRIGFPGGVCVNGRCKCDILRDKRVQEQSLPEPRFLGIFDKLRCNSDVCNKYCGKIGLSGGICKKGICKCNVM</sequence>
<organism evidence="6">
    <name type="scientific">Heliothis virescens</name>
    <name type="common">Tobacco budworm moth</name>
    <dbReference type="NCBI Taxonomy" id="7102"/>
    <lineage>
        <taxon>Eukaryota</taxon>
        <taxon>Metazoa</taxon>
        <taxon>Ecdysozoa</taxon>
        <taxon>Arthropoda</taxon>
        <taxon>Hexapoda</taxon>
        <taxon>Insecta</taxon>
        <taxon>Pterygota</taxon>
        <taxon>Neoptera</taxon>
        <taxon>Endopterygota</taxon>
        <taxon>Lepidoptera</taxon>
        <taxon>Glossata</taxon>
        <taxon>Ditrysia</taxon>
        <taxon>Noctuoidea</taxon>
        <taxon>Noctuidae</taxon>
        <taxon>Heliothinae</taxon>
        <taxon>Heliothis</taxon>
    </lineage>
</organism>
<keyword evidence="4" id="KW-0732">Signal</keyword>
<proteinExistence type="predicted"/>
<accession>A0A2A4JS53</accession>
<dbReference type="SMART" id="SM00505">
    <property type="entry name" value="Knot1"/>
    <property type="match status" value="6"/>
</dbReference>
<dbReference type="InterPro" id="IPR036574">
    <property type="entry name" value="Scorpion_toxin-like_sf"/>
</dbReference>
<feature type="domain" description="Knottins-like" evidence="5">
    <location>
        <begin position="154"/>
        <end position="198"/>
    </location>
</feature>
<feature type="chain" id="PRO_5012652758" description="Knottins-like domain-containing protein" evidence="4">
    <location>
        <begin position="19"/>
        <end position="394"/>
    </location>
</feature>
<dbReference type="AlphaFoldDB" id="A0A2A4JS53"/>